<keyword evidence="6" id="KW-0915">Sodium</keyword>
<dbReference type="InterPro" id="IPR001873">
    <property type="entry name" value="ENaC"/>
</dbReference>
<evidence type="ECO:0000256" key="6">
    <source>
        <dbReference type="ARBA" id="ARBA00023053"/>
    </source>
</evidence>
<keyword evidence="5" id="KW-1133">Transmembrane helix</keyword>
<dbReference type="WBParaSite" id="maker-uti_cns_0046001-snap-gene-0.5-mRNA-1">
    <property type="protein sequence ID" value="maker-uti_cns_0046001-snap-gene-0.5-mRNA-1"/>
    <property type="gene ID" value="maker-uti_cns_0046001-snap-gene-0.5"/>
</dbReference>
<evidence type="ECO:0000256" key="10">
    <source>
        <dbReference type="ARBA" id="ARBA00023303"/>
    </source>
</evidence>
<evidence type="ECO:0000256" key="1">
    <source>
        <dbReference type="ARBA" id="ARBA00004141"/>
    </source>
</evidence>
<keyword evidence="8" id="KW-0472">Membrane</keyword>
<keyword evidence="3 11" id="KW-0894">Sodium channel</keyword>
<keyword evidence="12" id="KW-1185">Reference proteome</keyword>
<reference evidence="13 14" key="1">
    <citation type="submission" date="2016-11" db="UniProtKB">
        <authorList>
            <consortium name="WormBaseParasite"/>
        </authorList>
    </citation>
    <scope>IDENTIFICATION</scope>
</reference>
<dbReference type="PANTHER" id="PTHR11690:SF248">
    <property type="entry name" value="PICKPOCKET 17, ISOFORM A"/>
    <property type="match status" value="1"/>
</dbReference>
<evidence type="ECO:0000256" key="7">
    <source>
        <dbReference type="ARBA" id="ARBA00023065"/>
    </source>
</evidence>
<name>A0A1I8H4S9_9PLAT</name>
<evidence type="ECO:0000256" key="4">
    <source>
        <dbReference type="ARBA" id="ARBA00022692"/>
    </source>
</evidence>
<keyword evidence="9 11" id="KW-0739">Sodium transport</keyword>
<dbReference type="GO" id="GO:0005886">
    <property type="term" value="C:plasma membrane"/>
    <property type="evidence" value="ECO:0007669"/>
    <property type="project" value="TreeGrafter"/>
</dbReference>
<accession>A0A1I8H4S9</accession>
<evidence type="ECO:0000256" key="2">
    <source>
        <dbReference type="ARBA" id="ARBA00022448"/>
    </source>
</evidence>
<keyword evidence="10 11" id="KW-0407">Ion channel</keyword>
<evidence type="ECO:0000256" key="11">
    <source>
        <dbReference type="RuleBase" id="RU000679"/>
    </source>
</evidence>
<evidence type="ECO:0000313" key="13">
    <source>
        <dbReference type="WBParaSite" id="maker-uti_cns_0004503-snap-gene-0.4-mRNA-1"/>
    </source>
</evidence>
<comment type="similarity">
    <text evidence="11">Belongs to the amiloride-sensitive sodium channel (TC 1.A.6) family.</text>
</comment>
<dbReference type="Pfam" id="PF00858">
    <property type="entry name" value="ASC"/>
    <property type="match status" value="1"/>
</dbReference>
<keyword evidence="2 11" id="KW-0813">Transport</keyword>
<evidence type="ECO:0000313" key="14">
    <source>
        <dbReference type="WBParaSite" id="maker-uti_cns_0046001-snap-gene-0.5-mRNA-1"/>
    </source>
</evidence>
<evidence type="ECO:0000256" key="9">
    <source>
        <dbReference type="ARBA" id="ARBA00023201"/>
    </source>
</evidence>
<dbReference type="PANTHER" id="PTHR11690">
    <property type="entry name" value="AMILORIDE-SENSITIVE SODIUM CHANNEL-RELATED"/>
    <property type="match status" value="1"/>
</dbReference>
<keyword evidence="4 11" id="KW-0812">Transmembrane</keyword>
<evidence type="ECO:0000256" key="3">
    <source>
        <dbReference type="ARBA" id="ARBA00022461"/>
    </source>
</evidence>
<organism evidence="12 13">
    <name type="scientific">Macrostomum lignano</name>
    <dbReference type="NCBI Taxonomy" id="282301"/>
    <lineage>
        <taxon>Eukaryota</taxon>
        <taxon>Metazoa</taxon>
        <taxon>Spiralia</taxon>
        <taxon>Lophotrochozoa</taxon>
        <taxon>Platyhelminthes</taxon>
        <taxon>Rhabditophora</taxon>
        <taxon>Macrostomorpha</taxon>
        <taxon>Macrostomida</taxon>
        <taxon>Macrostomidae</taxon>
        <taxon>Macrostomum</taxon>
    </lineage>
</organism>
<protein>
    <submittedName>
        <fullName evidence="13 14">Amiloride-sensitive sodium channel</fullName>
    </submittedName>
</protein>
<dbReference type="WBParaSite" id="maker-uti_cns_0004503-snap-gene-0.4-mRNA-1">
    <property type="protein sequence ID" value="maker-uti_cns_0004503-snap-gene-0.4-mRNA-1"/>
    <property type="gene ID" value="maker-uti_cns_0004503-snap-gene-0.4"/>
</dbReference>
<comment type="subcellular location">
    <subcellularLocation>
        <location evidence="1">Membrane</location>
        <topology evidence="1">Multi-pass membrane protein</topology>
    </subcellularLocation>
</comment>
<evidence type="ECO:0000256" key="8">
    <source>
        <dbReference type="ARBA" id="ARBA00023136"/>
    </source>
</evidence>
<dbReference type="Proteomes" id="UP000095280">
    <property type="component" value="Unplaced"/>
</dbReference>
<keyword evidence="7 11" id="KW-0406">Ion transport</keyword>
<sequence length="375" mass="43117">MRKTQAQVFGETVSKVDRDATPCSNDLPNVTYTMNYSYPGSFEDQSFFSTYQDCVIRRMQMDYKSTCGCLGTHLPLPSDLLNDTDVCHRLPEEMLINYNINYRTNKNNFTEYIIKNKTHSYYPLTDYLQANWETLDFNLSRSLFRCYHRVLRRHKTQGVSDKHCPVRCTNTRYRVYSTITSWPMDVNLASEIVRGYVKDNLDQISGTDLFRDRLQYMYDNPNFTFNEVQSLSVLDLYPMSVKTSVFTESFAYPLRNLFSDLGGILGLWVGVSIVTLMEFLELLVQLAQLITKGLVSASKKSGSAQDQAEQSTQRRSRQSIYTVEMAMYDSKLFAESSEKALSFAPPSNLSPIVTEADFGKDYVKHKSSILEKFSV</sequence>
<dbReference type="AlphaFoldDB" id="A0A1I8H4S9"/>
<evidence type="ECO:0000256" key="5">
    <source>
        <dbReference type="ARBA" id="ARBA00022989"/>
    </source>
</evidence>
<proteinExistence type="inferred from homology"/>
<dbReference type="GO" id="GO:0015280">
    <property type="term" value="F:ligand-gated sodium channel activity"/>
    <property type="evidence" value="ECO:0007669"/>
    <property type="project" value="TreeGrafter"/>
</dbReference>
<evidence type="ECO:0000313" key="12">
    <source>
        <dbReference type="Proteomes" id="UP000095280"/>
    </source>
</evidence>
<dbReference type="Gene3D" id="1.10.287.770">
    <property type="entry name" value="YojJ-like"/>
    <property type="match status" value="1"/>
</dbReference>